<dbReference type="Pfam" id="PF00994">
    <property type="entry name" value="MoCF_biosynth"/>
    <property type="match status" value="1"/>
</dbReference>
<evidence type="ECO:0000313" key="3">
    <source>
        <dbReference type="Proteomes" id="UP000190831"/>
    </source>
</evidence>
<dbReference type="InterPro" id="IPR001453">
    <property type="entry name" value="MoaB/Mog_dom"/>
</dbReference>
<dbReference type="Gene3D" id="3.40.980.10">
    <property type="entry name" value="MoaB/Mog-like domain"/>
    <property type="match status" value="1"/>
</dbReference>
<protein>
    <submittedName>
        <fullName evidence="2">LAFE_0C03796g1_1</fullName>
    </submittedName>
</protein>
<reference evidence="2 3" key="1">
    <citation type="submission" date="2016-03" db="EMBL/GenBank/DDBJ databases">
        <authorList>
            <person name="Devillers H."/>
        </authorList>
    </citation>
    <scope>NUCLEOTIDE SEQUENCE [LARGE SCALE GENOMIC DNA]</scope>
    <source>
        <strain evidence="2">CBS 6772</strain>
    </source>
</reference>
<keyword evidence="3" id="KW-1185">Reference proteome</keyword>
<dbReference type="SMART" id="SM00852">
    <property type="entry name" value="MoCF_biosynth"/>
    <property type="match status" value="1"/>
</dbReference>
<organism evidence="2 3">
    <name type="scientific">Lachancea fermentati</name>
    <name type="common">Zygosaccharomyces fermentati</name>
    <dbReference type="NCBI Taxonomy" id="4955"/>
    <lineage>
        <taxon>Eukaryota</taxon>
        <taxon>Fungi</taxon>
        <taxon>Dikarya</taxon>
        <taxon>Ascomycota</taxon>
        <taxon>Saccharomycotina</taxon>
        <taxon>Saccharomycetes</taxon>
        <taxon>Saccharomycetales</taxon>
        <taxon>Saccharomycetaceae</taxon>
        <taxon>Lachancea</taxon>
    </lineage>
</organism>
<evidence type="ECO:0000259" key="1">
    <source>
        <dbReference type="SMART" id="SM00852"/>
    </source>
</evidence>
<dbReference type="SUPFAM" id="SSF53218">
    <property type="entry name" value="Molybdenum cofactor biosynthesis proteins"/>
    <property type="match status" value="1"/>
</dbReference>
<dbReference type="AlphaFoldDB" id="A0A1G4M9C0"/>
<dbReference type="PANTHER" id="PTHR47675">
    <property type="entry name" value="MOLYBDOPTERIN BINDING DOMAIN PROTEIN (AFU_ORTHOLOGUE AFUA_5G11210)"/>
    <property type="match status" value="1"/>
</dbReference>
<dbReference type="EMBL" id="LT598485">
    <property type="protein sequence ID" value="SCW00420.1"/>
    <property type="molecule type" value="Genomic_DNA"/>
</dbReference>
<dbReference type="CDD" id="cd00885">
    <property type="entry name" value="cinA"/>
    <property type="match status" value="1"/>
</dbReference>
<feature type="domain" description="MoaB/Mog" evidence="1">
    <location>
        <begin position="22"/>
        <end position="192"/>
    </location>
</feature>
<evidence type="ECO:0000313" key="2">
    <source>
        <dbReference type="EMBL" id="SCW00420.1"/>
    </source>
</evidence>
<gene>
    <name evidence="2" type="ORF">LAFE_0C03796G</name>
</gene>
<dbReference type="PANTHER" id="PTHR47675:SF1">
    <property type="entry name" value="MOLYBDOPTERIN BINDING DOMAIN PROTEIN (AFU_ORTHOLOGUE AFUA_5G11210)"/>
    <property type="match status" value="1"/>
</dbReference>
<accession>A0A1G4M9C0</accession>
<dbReference type="GO" id="GO:0047884">
    <property type="term" value="F:FAD diphosphatase activity"/>
    <property type="evidence" value="ECO:0007669"/>
    <property type="project" value="TreeGrafter"/>
</dbReference>
<proteinExistence type="predicted"/>
<name>A0A1G4M9C0_LACFM</name>
<sequence>MLKSLTTISGSLKVKMPLVKGACLIIGDEVLNGKITDTNSRFFAKYCYELGIHLREIVTVGDEHEQIVDTIRRLKADNDFIVTSGGIGPTHDDITYESVASSFGLECKLDEECQRRMRKISDPEARHQGDALKAFYRMATLPNGPNVENYYVHDDLWVPIVSIEKKVYVLPGVPQLFERLLTGFTNTLKGLYGLEKDTAHEYQRYFVKTPMSESEISMFLAKIQKRGTEVSKEIKIGSYPHFGMGFNTVSILGLKKDDAFLKQIVKETIQTLKGTEISATEEQQISDSR</sequence>
<dbReference type="OMA" id="EGWAPGC"/>
<dbReference type="InterPro" id="IPR036425">
    <property type="entry name" value="MoaB/Mog-like_dom_sf"/>
</dbReference>
<dbReference type="STRING" id="4955.A0A1G4M9C0"/>
<dbReference type="OrthoDB" id="448496at2759"/>
<dbReference type="Proteomes" id="UP000190831">
    <property type="component" value="Chromosome C"/>
</dbReference>
<dbReference type="GO" id="GO:0042726">
    <property type="term" value="P:flavin-containing compound metabolic process"/>
    <property type="evidence" value="ECO:0007669"/>
    <property type="project" value="TreeGrafter"/>
</dbReference>